<dbReference type="GO" id="GO:0006388">
    <property type="term" value="P:tRNA splicing, via endonucleolytic cleavage and ligation"/>
    <property type="evidence" value="ECO:0007669"/>
    <property type="project" value="UniProtKB-UniRule"/>
</dbReference>
<feature type="compositionally biased region" description="Gly residues" evidence="25">
    <location>
        <begin position="615"/>
        <end position="628"/>
    </location>
</feature>
<dbReference type="PROSITE" id="PS00478">
    <property type="entry name" value="LIM_DOMAIN_1"/>
    <property type="match status" value="3"/>
</dbReference>
<dbReference type="GO" id="GO:0055120">
    <property type="term" value="C:striated muscle dense body"/>
    <property type="evidence" value="ECO:0007669"/>
    <property type="project" value="UniProtKB-ARBA"/>
</dbReference>
<feature type="region of interest" description="Disordered" evidence="25">
    <location>
        <begin position="509"/>
        <end position="584"/>
    </location>
</feature>
<feature type="binding site" evidence="20 22">
    <location>
        <position position="1583"/>
    </location>
    <ligand>
        <name>GMP</name>
        <dbReference type="ChEBI" id="CHEBI:58115"/>
    </ligand>
</feature>
<dbReference type="InterPro" id="IPR001781">
    <property type="entry name" value="Znf_LIM"/>
</dbReference>
<comment type="function">
    <text evidence="20">Catalytic subunit of the tRNA-splicing ligase complex that acts by directly joining spliced tRNA halves to mature-sized tRNAs by incorporating the precursor-derived splice junction phosphate into the mature tRNA as a canonical 3',5'-phosphodiester. May act as an RNA ligase with broad substrate specificity, and may function toward other RNAs.</text>
</comment>
<dbReference type="GO" id="GO:0170057">
    <property type="term" value="F:RNA ligase (GTP) activity"/>
    <property type="evidence" value="ECO:0007669"/>
    <property type="project" value="UniProtKB-EC"/>
</dbReference>
<dbReference type="FunFam" id="3.90.1860.10:FF:000001">
    <property type="entry name" value="tRNA-splicing ligase RtcB homolog"/>
    <property type="match status" value="1"/>
</dbReference>
<feature type="region of interest" description="Disordered" evidence="25">
    <location>
        <begin position="735"/>
        <end position="767"/>
    </location>
</feature>
<dbReference type="GO" id="GO:0005856">
    <property type="term" value="C:cytoskeleton"/>
    <property type="evidence" value="ECO:0007669"/>
    <property type="project" value="UniProtKB-SubCell"/>
</dbReference>
<dbReference type="Pfam" id="PF00412">
    <property type="entry name" value="LIM"/>
    <property type="match status" value="4"/>
</dbReference>
<dbReference type="GO" id="GO:0003972">
    <property type="term" value="F:RNA ligase (ATP) activity"/>
    <property type="evidence" value="ECO:0007669"/>
    <property type="project" value="TreeGrafter"/>
</dbReference>
<feature type="binding site" evidence="20 22">
    <location>
        <position position="1486"/>
    </location>
    <ligand>
        <name>GMP</name>
        <dbReference type="ChEBI" id="CHEBI:58115"/>
    </ligand>
</feature>
<reference evidence="28" key="2">
    <citation type="submission" date="2021-08" db="EMBL/GenBank/DDBJ databases">
        <authorList>
            <person name="Eriksson T."/>
        </authorList>
    </citation>
    <scope>NUCLEOTIDE SEQUENCE</scope>
    <source>
        <strain evidence="28">Stoneville</strain>
        <tissue evidence="28">Whole head</tissue>
    </source>
</reference>
<keyword evidence="8 20" id="KW-0479">Metal-binding</keyword>
<feature type="binding site" evidence="20 23">
    <location>
        <position position="1304"/>
    </location>
    <ligand>
        <name>Mn(2+)</name>
        <dbReference type="ChEBI" id="CHEBI:29035"/>
        <label>1</label>
    </ligand>
</feature>
<dbReference type="SUPFAM" id="SSF57716">
    <property type="entry name" value="Glucocorticoid receptor-like (DNA-binding domain)"/>
    <property type="match status" value="5"/>
</dbReference>
<dbReference type="EMBL" id="JABDTM020027136">
    <property type="protein sequence ID" value="KAH0810979.1"/>
    <property type="molecule type" value="Genomic_DNA"/>
</dbReference>
<dbReference type="FunFam" id="2.10.110.10:FF:000018">
    <property type="entry name" value="Paxillin isoform 1"/>
    <property type="match status" value="1"/>
</dbReference>
<keyword evidence="7 20" id="KW-0819">tRNA processing</keyword>
<evidence type="ECO:0000256" key="26">
    <source>
        <dbReference type="SAM" id="Phobius"/>
    </source>
</evidence>
<comment type="catalytic activity">
    <reaction evidence="19 20">
        <text>a 3'-end 2',3'-cyclophospho-ribonucleotide-RNA + a 5'-end dephospho-ribonucleoside-RNA + GTP + H2O = a ribonucleotidyl-ribonucleotide-RNA + GMP + diphosphate + H(+)</text>
        <dbReference type="Rhea" id="RHEA:68080"/>
        <dbReference type="Rhea" id="RHEA-COMP:10464"/>
        <dbReference type="Rhea" id="RHEA-COMP:13936"/>
        <dbReference type="Rhea" id="RHEA-COMP:17355"/>
        <dbReference type="ChEBI" id="CHEBI:15377"/>
        <dbReference type="ChEBI" id="CHEBI:15378"/>
        <dbReference type="ChEBI" id="CHEBI:33019"/>
        <dbReference type="ChEBI" id="CHEBI:37565"/>
        <dbReference type="ChEBI" id="CHEBI:58115"/>
        <dbReference type="ChEBI" id="CHEBI:83064"/>
        <dbReference type="ChEBI" id="CHEBI:138284"/>
        <dbReference type="ChEBI" id="CHEBI:173118"/>
        <dbReference type="EC" id="6.5.1.8"/>
    </reaction>
</comment>
<keyword evidence="13 24" id="KW-0440">LIM domain</keyword>
<evidence type="ECO:0000256" key="5">
    <source>
        <dbReference type="ARBA" id="ARBA00022553"/>
    </source>
</evidence>
<feature type="binding site" evidence="20 22">
    <location>
        <begin position="1430"/>
        <end position="1431"/>
    </location>
    <ligand>
        <name>GMP</name>
        <dbReference type="ChEBI" id="CHEBI:58115"/>
    </ligand>
</feature>
<sequence length="1584" mass="176738">MDGPQTKKHEKIPIYVVEYHHEVLPYIYRNIGSKHLPLEGISVVHFDSHPDMLIPKNMPESFVFDKEKLFDEISIENWLLPGAYAGHFKNLWWIKPPWAHQMLDGDRTFTIGKNTNGNIRVDCKENYFISECLVTRTELLDNSKEISLRVVTLGEDFDRRLLTQIEKPFILDVDLDFFSTSNPFREIYSKSDTYSKLKELYKFEAPKNVDVFECIQKREKQMDELEEIFKYLQEHRILPEKCDSKVGIQVKDLREKMLVHYSDEEIDWELVHDAGSTCDDSELPHHVSNDEELEVMFGRFCGFLEGLKITPVIVTVSRSTEDDYTPGEDVEKIQESSDAFGQFPVYRFRSGSLLFNVKKSRTSYLLAVVGNVQVCQNSPVQQLVIVGIFPILLYCLLFFAAIITVELTAVPVVKQCSAPIRFIQRTPSPKTVTFDPSPPTTLERTIKRLTFKSHAEWEHYLTNFGRRSSTTLLIVVRSSEMDVKTHNSNSPLSPYDEFDALLADLQNTVSPGGVTGSSSGYGSLNASRGTRQSPGGDSSATKVESYSVRSGTYGKTQPTSGPRSPGYGQHGYTSGPASGEKRTFNNNLSELDTLLQDLSSSRYANTSENGMNGSLNGGGAYNGSGGLSPGTNSRPSSAQSTLNRPTVDSLLEKLNPNPGDVFYSGPRKVTITVKETKTETGYPGETELISSHITTSTAPAASTATRELDDLMASLSGIKRIFGERETPASVRLRRPRGVGERRPRHRGRGQRGGKTLPRREKANRPSVSIELPKIGGWSSSLHHQQQGSDLVCSQVNQGNPQHQTVTDSQYARPTKATQSQSAPPPKQNLDSMLGNLQADMSRQGVNTSQKGCCSACDKPIVGQVITALGKTWHPEHFTCTHCTQELGTRNFFERDGKPYCEPDYHNLFSPRCAYCNGPILDKCVTALEKTWHMEHFFCAQCGKQFGEEGFHEREGKPYCRDDYFDMFAPKCGACNRAIMENYISALNAQWHPDCFVCRDCRQPFIGGSFFDHEGQPYCETHYHLKRGSLCAGCHKPISGRCITAMFRKFHPEHFVCAFCLKQLNKGTFKEQNDKPYCHTQYNQELEYLEKINPYCWRIKKGFQPNMNVEGVFYVNQTLEKLMLEELRNACRPGMAGGFLPGVKQIANVAALPGIVGKSVGLPDVHSGYGFAIGNMAAFDMGNPDSIVSPGGVGFDINCGVRLLRTNLFEKDVLPVKEQLAQSLFDHIPVGVGSKGIIPMNAKDLEEALEMGMDWSLREGYIWAEDKEHCEEYGRMLNADPSKVSLRAKKRGLPQLGTLGAGNHYAEIQVVDEIYDKWAACKMGIEEKGQICVMIHSGSRGFGHQVATDALVQMEKAMKRDKIETNDRQLACARIGSQEGQDYLKSMAAAANFAWVNRSSMTFLTRQAFAKQFNMAPDDLDMHVIYDVSHNIAKVEEHIVDGKQKTLLVHRKGSTRAFPPHHPLIPVDYQLTGQPVLIGGTMGTCSYVLTGTQQGMLETFGSTCHGAVRGRALSRAKSRRNLDYTQVLAKLDEMGISIRVASPKLVMEEAPESYKNVTDVVNTCHAAGISKKCIKLRPVAVIKG</sequence>
<dbReference type="FunFam" id="2.10.110.10:FF:000012">
    <property type="entry name" value="Paxillin isoform 1"/>
    <property type="match status" value="1"/>
</dbReference>
<dbReference type="CDD" id="cd09338">
    <property type="entry name" value="LIM3_Paxillin_like"/>
    <property type="match status" value="1"/>
</dbReference>
<evidence type="ECO:0000256" key="20">
    <source>
        <dbReference type="HAMAP-Rule" id="MF_03144"/>
    </source>
</evidence>
<dbReference type="PANTHER" id="PTHR11118:SF1">
    <property type="entry name" value="RNA-SPLICING LIGASE RTCB HOMOLOG"/>
    <property type="match status" value="1"/>
</dbReference>
<keyword evidence="26" id="KW-0812">Transmembrane</keyword>
<feature type="compositionally biased region" description="Polar residues" evidence="25">
    <location>
        <begin position="789"/>
        <end position="822"/>
    </location>
</feature>
<evidence type="ECO:0000313" key="29">
    <source>
        <dbReference type="Proteomes" id="UP000719412"/>
    </source>
</evidence>
<dbReference type="InterPro" id="IPR001233">
    <property type="entry name" value="RtcB"/>
</dbReference>
<feature type="domain" description="LIM zinc-binding" evidence="27">
    <location>
        <begin position="970"/>
        <end position="1029"/>
    </location>
</feature>
<feature type="binding site" evidence="20 22">
    <location>
        <begin position="1479"/>
        <end position="1482"/>
    </location>
    <ligand>
        <name>GMP</name>
        <dbReference type="ChEBI" id="CHEBI:58115"/>
    </ligand>
</feature>
<dbReference type="CDD" id="cd09336">
    <property type="entry name" value="LIM1_Paxillin_like"/>
    <property type="match status" value="1"/>
</dbReference>
<comment type="catalytic activity">
    <reaction evidence="18 20">
        <text>a 3'-end 3'-phospho-ribonucleotide-RNA + a 5'-end dephospho-ribonucleoside-RNA + GTP = a ribonucleotidyl-ribonucleotide-RNA + GMP + diphosphate</text>
        <dbReference type="Rhea" id="RHEA:68076"/>
        <dbReference type="Rhea" id="RHEA-COMP:10463"/>
        <dbReference type="Rhea" id="RHEA-COMP:13936"/>
        <dbReference type="Rhea" id="RHEA-COMP:17355"/>
        <dbReference type="ChEBI" id="CHEBI:33019"/>
        <dbReference type="ChEBI" id="CHEBI:37565"/>
        <dbReference type="ChEBI" id="CHEBI:58115"/>
        <dbReference type="ChEBI" id="CHEBI:83062"/>
        <dbReference type="ChEBI" id="CHEBI:138284"/>
        <dbReference type="ChEBI" id="CHEBI:173118"/>
        <dbReference type="EC" id="6.5.1.8"/>
    </reaction>
</comment>
<feature type="domain" description="LIM zinc-binding" evidence="27">
    <location>
        <begin position="912"/>
        <end position="969"/>
    </location>
</feature>
<feature type="domain" description="LIM zinc-binding" evidence="27">
    <location>
        <begin position="1030"/>
        <end position="1088"/>
    </location>
</feature>
<comment type="subunit">
    <text evidence="20">Catalytic component of the tRNA-splicing ligase complex.</text>
</comment>
<protein>
    <recommendedName>
        <fullName evidence="20">RNA-splicing ligase RtcB homolog</fullName>
        <ecNumber evidence="20">6.5.1.8</ecNumber>
    </recommendedName>
    <alternativeName>
        <fullName evidence="20">3'-phosphate/5'-hydroxy nucleic acid ligase</fullName>
    </alternativeName>
</protein>
<dbReference type="FunFam" id="2.10.110.10:FF:000008">
    <property type="entry name" value="Paxillin isoform 1"/>
    <property type="match status" value="1"/>
</dbReference>
<keyword evidence="16" id="KW-0206">Cytoskeleton</keyword>
<dbReference type="GO" id="GO:0031430">
    <property type="term" value="C:M band"/>
    <property type="evidence" value="ECO:0007669"/>
    <property type="project" value="UniProtKB-SubCell"/>
</dbReference>
<keyword evidence="14 20" id="KW-0342">GTP-binding</keyword>
<accession>A0A8J6HAA3</accession>
<keyword evidence="15 20" id="KW-0464">Manganese</keyword>
<feature type="binding site" evidence="20">
    <location>
        <position position="1199"/>
    </location>
    <ligand>
        <name>Mn(2+)</name>
        <dbReference type="ChEBI" id="CHEBI:29035"/>
        <label>2</label>
    </ligand>
</feature>
<comment type="subcellular location">
    <subcellularLocation>
        <location evidence="2">Cell junction</location>
        <location evidence="2">Focal adhesion</location>
    </subcellularLocation>
    <subcellularLocation>
        <location evidence="1">Cytoplasm</location>
        <location evidence="1">Cytoskeleton</location>
    </subcellularLocation>
    <subcellularLocation>
        <location evidence="17">Cytoplasm</location>
        <location evidence="17">Myofibril</location>
        <location evidence="17">Sarcomere</location>
        <location evidence="17">M line</location>
    </subcellularLocation>
</comment>
<evidence type="ECO:0000256" key="13">
    <source>
        <dbReference type="ARBA" id="ARBA00023038"/>
    </source>
</evidence>
<evidence type="ECO:0000256" key="11">
    <source>
        <dbReference type="ARBA" id="ARBA00022833"/>
    </source>
</evidence>
<evidence type="ECO:0000256" key="1">
    <source>
        <dbReference type="ARBA" id="ARBA00004245"/>
    </source>
</evidence>
<feature type="compositionally biased region" description="Low complexity" evidence="25">
    <location>
        <begin position="509"/>
        <end position="523"/>
    </location>
</feature>
<dbReference type="GO" id="GO:0046872">
    <property type="term" value="F:metal ion binding"/>
    <property type="evidence" value="ECO:0007669"/>
    <property type="project" value="UniProtKB-KW"/>
</dbReference>
<feature type="compositionally biased region" description="Polar residues" evidence="25">
    <location>
        <begin position="524"/>
        <end position="562"/>
    </location>
</feature>
<keyword evidence="6 20" id="KW-0436">Ligase</keyword>
<feature type="binding site" evidence="20 23">
    <location>
        <position position="1336"/>
    </location>
    <ligand>
        <name>Mn(2+)</name>
        <dbReference type="ChEBI" id="CHEBI:29035"/>
        <label>2</label>
    </ligand>
</feature>
<dbReference type="Pfam" id="PF12640">
    <property type="entry name" value="UPF0489"/>
    <property type="match status" value="1"/>
</dbReference>
<feature type="region of interest" description="Disordered" evidence="25">
    <location>
        <begin position="789"/>
        <end position="828"/>
    </location>
</feature>
<evidence type="ECO:0000259" key="27">
    <source>
        <dbReference type="PROSITE" id="PS50023"/>
    </source>
</evidence>
<name>A0A8J6HAA3_TENMO</name>
<dbReference type="SMART" id="SM00132">
    <property type="entry name" value="LIM"/>
    <property type="match status" value="4"/>
</dbReference>
<dbReference type="Pfam" id="PF01139">
    <property type="entry name" value="RtcB"/>
    <property type="match status" value="1"/>
</dbReference>
<organism evidence="28 29">
    <name type="scientific">Tenebrio molitor</name>
    <name type="common">Yellow mealworm beetle</name>
    <dbReference type="NCBI Taxonomy" id="7067"/>
    <lineage>
        <taxon>Eukaryota</taxon>
        <taxon>Metazoa</taxon>
        <taxon>Ecdysozoa</taxon>
        <taxon>Arthropoda</taxon>
        <taxon>Hexapoda</taxon>
        <taxon>Insecta</taxon>
        <taxon>Pterygota</taxon>
        <taxon>Neoptera</taxon>
        <taxon>Endopterygota</taxon>
        <taxon>Coleoptera</taxon>
        <taxon>Polyphaga</taxon>
        <taxon>Cucujiformia</taxon>
        <taxon>Tenebrionidae</taxon>
        <taxon>Tenebrio</taxon>
    </lineage>
</organism>
<evidence type="ECO:0000256" key="7">
    <source>
        <dbReference type="ARBA" id="ARBA00022694"/>
    </source>
</evidence>
<feature type="compositionally biased region" description="Basic residues" evidence="25">
    <location>
        <begin position="735"/>
        <end position="752"/>
    </location>
</feature>
<feature type="binding site" evidence="22">
    <location>
        <begin position="1505"/>
        <end position="1510"/>
    </location>
    <ligand>
        <name>GMP</name>
        <dbReference type="ChEBI" id="CHEBI:58115"/>
    </ligand>
</feature>
<dbReference type="InterPro" id="IPR001904">
    <property type="entry name" value="Paxillin_Lim_dom4"/>
</dbReference>
<dbReference type="HAMAP" id="MF_03144">
    <property type="entry name" value="RtcB_euk"/>
    <property type="match status" value="1"/>
</dbReference>
<dbReference type="InterPro" id="IPR047075">
    <property type="entry name" value="Paxillin_TGFB1I1_LIM_dom1"/>
</dbReference>
<dbReference type="Gene3D" id="3.90.1860.10">
    <property type="entry name" value="tRNA-splicing ligase RtcB"/>
    <property type="match status" value="1"/>
</dbReference>
<keyword evidence="5" id="KW-0597">Phosphoprotein</keyword>
<evidence type="ECO:0000256" key="24">
    <source>
        <dbReference type="PROSITE-ProRule" id="PRU00125"/>
    </source>
</evidence>
<evidence type="ECO:0000256" key="12">
    <source>
        <dbReference type="ARBA" id="ARBA00022949"/>
    </source>
</evidence>
<dbReference type="FunFam" id="2.10.110.10:FF:000009">
    <property type="entry name" value="Paxillin isoform 1"/>
    <property type="match status" value="1"/>
</dbReference>
<evidence type="ECO:0000256" key="16">
    <source>
        <dbReference type="ARBA" id="ARBA00023212"/>
    </source>
</evidence>
<evidence type="ECO:0000256" key="2">
    <source>
        <dbReference type="ARBA" id="ARBA00004246"/>
    </source>
</evidence>
<dbReference type="Proteomes" id="UP000719412">
    <property type="component" value="Unassembled WGS sequence"/>
</dbReference>
<evidence type="ECO:0000256" key="23">
    <source>
        <dbReference type="PIRSR" id="PIRSR601233-3"/>
    </source>
</evidence>
<evidence type="ECO:0000256" key="25">
    <source>
        <dbReference type="SAM" id="MobiDB-lite"/>
    </source>
</evidence>
<dbReference type="InterPro" id="IPR027513">
    <property type="entry name" value="RtcB_euk"/>
</dbReference>
<dbReference type="SUPFAM" id="SSF103365">
    <property type="entry name" value="Hypothetical protein PH1602"/>
    <property type="match status" value="1"/>
</dbReference>
<dbReference type="GO" id="GO:0072669">
    <property type="term" value="C:tRNA-splicing ligase complex"/>
    <property type="evidence" value="ECO:0007669"/>
    <property type="project" value="UniProtKB-UniRule"/>
</dbReference>
<comment type="caution">
    <text evidence="28">The sequence shown here is derived from an EMBL/GenBank/DDBJ whole genome shotgun (WGS) entry which is preliminary data.</text>
</comment>
<feature type="transmembrane region" description="Helical" evidence="26">
    <location>
        <begin position="383"/>
        <end position="405"/>
    </location>
</feature>
<feature type="region of interest" description="Disordered" evidence="25">
    <location>
        <begin position="603"/>
        <end position="643"/>
    </location>
</feature>
<dbReference type="GO" id="GO:0005525">
    <property type="term" value="F:GTP binding"/>
    <property type="evidence" value="ECO:0007669"/>
    <property type="project" value="UniProtKB-KW"/>
</dbReference>
<dbReference type="Gene3D" id="2.10.110.10">
    <property type="entry name" value="Cysteine Rich Protein"/>
    <property type="match status" value="4"/>
</dbReference>
<feature type="active site" description="GMP-histidine intermediate" evidence="20 21">
    <location>
        <position position="1505"/>
    </location>
</feature>
<keyword evidence="10 20" id="KW-0547">Nucleotide-binding</keyword>
<keyword evidence="4" id="KW-0963">Cytoplasm</keyword>
<gene>
    <name evidence="28" type="ORF">GEV33_011812</name>
</gene>
<dbReference type="PROSITE" id="PS01288">
    <property type="entry name" value="UPF0027"/>
    <property type="match status" value="1"/>
</dbReference>
<evidence type="ECO:0000256" key="4">
    <source>
        <dbReference type="ARBA" id="ARBA00022490"/>
    </source>
</evidence>
<evidence type="ECO:0000256" key="19">
    <source>
        <dbReference type="ARBA" id="ARBA00049514"/>
    </source>
</evidence>
<feature type="binding site" evidence="20 23">
    <location>
        <position position="1196"/>
    </location>
    <ligand>
        <name>Mn(2+)</name>
        <dbReference type="ChEBI" id="CHEBI:29035"/>
        <label>1</label>
    </ligand>
</feature>
<keyword evidence="26" id="KW-0472">Membrane</keyword>
<dbReference type="CDD" id="cd09411">
    <property type="entry name" value="LIM4_Paxillin"/>
    <property type="match status" value="1"/>
</dbReference>
<reference evidence="28" key="1">
    <citation type="journal article" date="2020" name="J Insects Food Feed">
        <title>The yellow mealworm (Tenebrio molitor) genome: a resource for the emerging insects as food and feed industry.</title>
        <authorList>
            <person name="Eriksson T."/>
            <person name="Andere A."/>
            <person name="Kelstrup H."/>
            <person name="Emery V."/>
            <person name="Picard C."/>
        </authorList>
    </citation>
    <scope>NUCLEOTIDE SEQUENCE</scope>
    <source>
        <strain evidence="28">Stoneville</strain>
        <tissue evidence="28">Whole head</tissue>
    </source>
</reference>
<dbReference type="GO" id="GO:0005634">
    <property type="term" value="C:nucleus"/>
    <property type="evidence" value="ECO:0007669"/>
    <property type="project" value="TreeGrafter"/>
</dbReference>
<comment type="similarity">
    <text evidence="3 20">Belongs to the RtcB family.</text>
</comment>
<evidence type="ECO:0000256" key="10">
    <source>
        <dbReference type="ARBA" id="ARBA00022741"/>
    </source>
</evidence>
<evidence type="ECO:0000256" key="15">
    <source>
        <dbReference type="ARBA" id="ARBA00023211"/>
    </source>
</evidence>
<evidence type="ECO:0000256" key="3">
    <source>
        <dbReference type="ARBA" id="ARBA00008071"/>
    </source>
</evidence>
<dbReference type="PROSITE" id="PS50023">
    <property type="entry name" value="LIM_DOMAIN_2"/>
    <property type="match status" value="4"/>
</dbReference>
<keyword evidence="12" id="KW-0965">Cell junction</keyword>
<evidence type="ECO:0000256" key="17">
    <source>
        <dbReference type="ARBA" id="ARBA00037833"/>
    </source>
</evidence>
<evidence type="ECO:0000256" key="14">
    <source>
        <dbReference type="ARBA" id="ARBA00023134"/>
    </source>
</evidence>
<dbReference type="CDD" id="cd09337">
    <property type="entry name" value="LIM2_Paxillin_like"/>
    <property type="match status" value="1"/>
</dbReference>
<feature type="binding site" evidence="20">
    <location>
        <position position="1199"/>
    </location>
    <ligand>
        <name>Mn(2+)</name>
        <dbReference type="ChEBI" id="CHEBI:29035"/>
        <label>1</label>
    </ligand>
</feature>
<feature type="binding site" evidence="20 22">
    <location>
        <begin position="1303"/>
        <end position="1307"/>
    </location>
    <ligand>
        <name>GMP</name>
        <dbReference type="ChEBI" id="CHEBI:58115"/>
    </ligand>
</feature>
<feature type="domain" description="LIM zinc-binding" evidence="27">
    <location>
        <begin position="852"/>
        <end position="911"/>
    </location>
</feature>
<dbReference type="EC" id="6.5.1.8" evidence="20"/>
<evidence type="ECO:0000256" key="8">
    <source>
        <dbReference type="ARBA" id="ARBA00022723"/>
    </source>
</evidence>
<keyword evidence="9" id="KW-0677">Repeat</keyword>
<evidence type="ECO:0000256" key="9">
    <source>
        <dbReference type="ARBA" id="ARBA00022737"/>
    </source>
</evidence>
<feature type="compositionally biased region" description="Polar residues" evidence="25">
    <location>
        <begin position="631"/>
        <end position="643"/>
    </location>
</feature>
<proteinExistence type="inferred from homology"/>
<evidence type="ECO:0000256" key="22">
    <source>
        <dbReference type="PIRSR" id="PIRSR601233-2"/>
    </source>
</evidence>
<dbReference type="PANTHER" id="PTHR11118">
    <property type="entry name" value="RNA-SPLICING LIGASE RTCB HOMOLOG"/>
    <property type="match status" value="1"/>
</dbReference>
<comment type="cofactor">
    <cofactor evidence="20 23">
        <name>Mn(2+)</name>
        <dbReference type="ChEBI" id="CHEBI:29035"/>
    </cofactor>
    <text evidence="20 23">Binds 2 manganese ions per subunit.</text>
</comment>
<dbReference type="InterPro" id="IPR024131">
    <property type="entry name" value="UPF0489"/>
</dbReference>
<evidence type="ECO:0000256" key="21">
    <source>
        <dbReference type="PIRSR" id="PIRSR601233-1"/>
    </source>
</evidence>
<evidence type="ECO:0000256" key="18">
    <source>
        <dbReference type="ARBA" id="ARBA00047746"/>
    </source>
</evidence>
<dbReference type="GO" id="GO:0005925">
    <property type="term" value="C:focal adhesion"/>
    <property type="evidence" value="ECO:0007669"/>
    <property type="project" value="UniProtKB-SubCell"/>
</dbReference>
<keyword evidence="26" id="KW-1133">Transmembrane helix</keyword>
<keyword evidence="11 24" id="KW-0862">Zinc</keyword>
<comment type="miscellaneous">
    <text evidence="20">Ligation probably proceeds through 3 nucleotidyl transfer steps, with 2',3'-cyclic phosphate termini being hydrolyzed to 3'-P termini in a step that precedes 3'-P activation with GMP. In the first nucleotidyl transfer step, RTCB reacts with GTP to form a covalent RTCB-histidine-GMP intermediate with release of PPi; in the second step, the GMP moiety is transferred to the RNA 3'-P; in the third step, the 5'-OH from the opposite RNA strand attacks the activated 3'-P to form a 3',5'-phosphodiester bond and release GMP.</text>
</comment>
<comment type="caution">
    <text evidence="20">Lacks conserved residue(s) required for the propagation of feature annotation.</text>
</comment>
<dbReference type="InterPro" id="IPR036025">
    <property type="entry name" value="RtcB-like_sf"/>
</dbReference>
<evidence type="ECO:0000313" key="28">
    <source>
        <dbReference type="EMBL" id="KAH0810979.1"/>
    </source>
</evidence>
<evidence type="ECO:0000256" key="6">
    <source>
        <dbReference type="ARBA" id="ARBA00022598"/>
    </source>
</evidence>
<keyword evidence="29" id="KW-1185">Reference proteome</keyword>
<feature type="binding site" evidence="20 23">
    <location>
        <position position="1430"/>
    </location>
    <ligand>
        <name>Mn(2+)</name>
        <dbReference type="ChEBI" id="CHEBI:29035"/>
        <label>2</label>
    </ligand>
</feature>